<dbReference type="Proteomes" id="UP001321479">
    <property type="component" value="Segment"/>
</dbReference>
<dbReference type="EMBL" id="AP024483">
    <property type="protein sequence ID" value="BCS83616.1"/>
    <property type="molecule type" value="Genomic_DNA"/>
</dbReference>
<organism evidence="1 2">
    <name type="scientific">Cotonvirus japonicus</name>
    <dbReference type="NCBI Taxonomy" id="2811091"/>
    <lineage>
        <taxon>Viruses</taxon>
        <taxon>Varidnaviria</taxon>
        <taxon>Bamfordvirae</taxon>
        <taxon>Nucleocytoviricota</taxon>
        <taxon>Megaviricetes</taxon>
        <taxon>Imitervirales</taxon>
        <taxon>Mimiviridae</taxon>
        <taxon>Megamimivirinae</taxon>
        <taxon>Cotonvirus</taxon>
        <taxon>Cotonvirus japonicum</taxon>
    </lineage>
</organism>
<proteinExistence type="predicted"/>
<protein>
    <submittedName>
        <fullName evidence="1">Uncharacterized protein</fullName>
    </submittedName>
</protein>
<keyword evidence="2" id="KW-1185">Reference proteome</keyword>
<name>A0ABM7NU33_9VIRU</name>
<dbReference type="RefSeq" id="YP_010842224.1">
    <property type="nucleotide sequence ID" value="NC_079139.1"/>
</dbReference>
<reference evidence="1 2" key="1">
    <citation type="submission" date="2021-02" db="EMBL/GenBank/DDBJ databases">
        <title>Cotonvirus japonicus, which uses Golgi apparatus of host cells for its virion factory, phylogenetically links tailed tupanvirus and icosahedral mimivirus.</title>
        <authorList>
            <person name="Takahashi H."/>
            <person name="Fukaya S."/>
            <person name="Song C."/>
            <person name="Murata K."/>
            <person name="Takemura M."/>
        </authorList>
    </citation>
    <scope>NUCLEOTIDE SEQUENCE [LARGE SCALE GENOMIC DNA]</scope>
</reference>
<evidence type="ECO:0000313" key="1">
    <source>
        <dbReference type="EMBL" id="BCS83616.1"/>
    </source>
</evidence>
<accession>A0ABM7NU33</accession>
<evidence type="ECO:0000313" key="2">
    <source>
        <dbReference type="Proteomes" id="UP001321479"/>
    </source>
</evidence>
<dbReference type="GeneID" id="80558821"/>
<sequence length="80" mass="9681">MSKHNYLVDCIEKDYFSWKDNVSDWIYDEFCEWEKCALECSSRSQVNDSFYQWQNYINNVISNEHNDLLDYYDGLISDGQ</sequence>